<dbReference type="OrthoDB" id="5832114at2759"/>
<keyword evidence="2" id="KW-1185">Reference proteome</keyword>
<accession>A0A2A6D1B9</accession>
<reference evidence="2" key="1">
    <citation type="journal article" date="2008" name="Nat. Genet.">
        <title>The Pristionchus pacificus genome provides a unique perspective on nematode lifestyle and parasitism.</title>
        <authorList>
            <person name="Dieterich C."/>
            <person name="Clifton S.W."/>
            <person name="Schuster L.N."/>
            <person name="Chinwalla A."/>
            <person name="Delehaunty K."/>
            <person name="Dinkelacker I."/>
            <person name="Fulton L."/>
            <person name="Fulton R."/>
            <person name="Godfrey J."/>
            <person name="Minx P."/>
            <person name="Mitreva M."/>
            <person name="Roeseler W."/>
            <person name="Tian H."/>
            <person name="Witte H."/>
            <person name="Yang S.P."/>
            <person name="Wilson R.K."/>
            <person name="Sommer R.J."/>
        </authorList>
    </citation>
    <scope>NUCLEOTIDE SEQUENCE [LARGE SCALE GENOMIC DNA]</scope>
    <source>
        <strain evidence="2">PS312</strain>
    </source>
</reference>
<dbReference type="Proteomes" id="UP000005239">
    <property type="component" value="Unassembled WGS sequence"/>
</dbReference>
<organism evidence="1 2">
    <name type="scientific">Pristionchus pacificus</name>
    <name type="common">Parasitic nematode worm</name>
    <dbReference type="NCBI Taxonomy" id="54126"/>
    <lineage>
        <taxon>Eukaryota</taxon>
        <taxon>Metazoa</taxon>
        <taxon>Ecdysozoa</taxon>
        <taxon>Nematoda</taxon>
        <taxon>Chromadorea</taxon>
        <taxon>Rhabditida</taxon>
        <taxon>Rhabditina</taxon>
        <taxon>Diplogasteromorpha</taxon>
        <taxon>Diplogasteroidea</taxon>
        <taxon>Neodiplogasteridae</taxon>
        <taxon>Pristionchus</taxon>
    </lineage>
</organism>
<dbReference type="AlphaFoldDB" id="A0A2A6D1B9"/>
<accession>A0A8R1YII1</accession>
<dbReference type="PANTHER" id="PTHR35017:SF7">
    <property type="entry name" value="SHKT DOMAIN-CONTAINING PROTEIN"/>
    <property type="match status" value="1"/>
</dbReference>
<dbReference type="PANTHER" id="PTHR35017">
    <property type="entry name" value="PROTEIN CBG16223-RELATED"/>
    <property type="match status" value="1"/>
</dbReference>
<gene>
    <name evidence="1" type="primary">WBGene00110307</name>
</gene>
<dbReference type="EnsemblMetazoa" id="PPA20753.1">
    <property type="protein sequence ID" value="PPA20753.1"/>
    <property type="gene ID" value="WBGene00110307"/>
</dbReference>
<sequence>MLPHFLMPSLLLLIGQNVNGWSPRADHHRISWGSGGSLPLLLRSLNVTDHSGGGGQNTPCCEDSLGSGVCKMMAIRSPTRFTRQCRTSADFSFIQCCASCHFANGAQLKSSNSRLLLKRESSLYDRDVHQLLQSGACSDRKSRVFCEGLVTQNHLSKPNSRMTDIYKRLPIGYDEHIMSAIDRGGDAPCDSSALAFRVCRKTCGYCSKFRGKAVIKFDADVARNPRLCKTIY</sequence>
<reference evidence="1" key="2">
    <citation type="submission" date="2022-06" db="UniProtKB">
        <authorList>
            <consortium name="EnsemblMetazoa"/>
        </authorList>
    </citation>
    <scope>IDENTIFICATION</scope>
    <source>
        <strain evidence="1">PS312</strain>
    </source>
</reference>
<protein>
    <submittedName>
        <fullName evidence="1">Uncharacterized protein</fullName>
    </submittedName>
</protein>
<proteinExistence type="predicted"/>
<name>A0A2A6D1B9_PRIPA</name>
<evidence type="ECO:0000313" key="1">
    <source>
        <dbReference type="EnsemblMetazoa" id="PPA20753.1"/>
    </source>
</evidence>
<evidence type="ECO:0000313" key="2">
    <source>
        <dbReference type="Proteomes" id="UP000005239"/>
    </source>
</evidence>